<evidence type="ECO:0000256" key="17">
    <source>
        <dbReference type="ARBA" id="ARBA00023251"/>
    </source>
</evidence>
<dbReference type="InterPro" id="IPR012340">
    <property type="entry name" value="NA-bd_OB-fold"/>
</dbReference>
<evidence type="ECO:0000256" key="9">
    <source>
        <dbReference type="ARBA" id="ARBA00022679"/>
    </source>
</evidence>
<evidence type="ECO:0000256" key="3">
    <source>
        <dbReference type="ARBA" id="ARBA00018638"/>
    </source>
</evidence>
<keyword evidence="4" id="KW-1003">Cell membrane</keyword>
<dbReference type="GO" id="GO:0006508">
    <property type="term" value="P:proteolysis"/>
    <property type="evidence" value="ECO:0007669"/>
    <property type="project" value="UniProtKB-KW"/>
</dbReference>
<keyword evidence="8" id="KW-0328">Glycosyltransferase</keyword>
<keyword evidence="10 23" id="KW-0812">Transmembrane</keyword>
<dbReference type="Gene3D" id="2.40.50.140">
    <property type="entry name" value="Nucleic acid-binding proteins"/>
    <property type="match status" value="1"/>
</dbReference>
<dbReference type="InterPro" id="IPR001460">
    <property type="entry name" value="PCN-bd_Tpept"/>
</dbReference>
<name>A0A381Q6T1_9ZZZZ</name>
<dbReference type="NCBIfam" id="TIGR02074">
    <property type="entry name" value="PBP_1a_fam"/>
    <property type="match status" value="1"/>
</dbReference>
<keyword evidence="12" id="KW-0133">Cell shape</keyword>
<evidence type="ECO:0000256" key="7">
    <source>
        <dbReference type="ARBA" id="ARBA00022670"/>
    </source>
</evidence>
<dbReference type="FunFam" id="1.10.3810.10:FF:000003">
    <property type="entry name" value="Penicillin-binding protein 1a"/>
    <property type="match status" value="1"/>
</dbReference>
<dbReference type="InterPro" id="IPR050396">
    <property type="entry name" value="Glycosyltr_51/Transpeptidase"/>
</dbReference>
<dbReference type="SUPFAM" id="SSF53955">
    <property type="entry name" value="Lysozyme-like"/>
    <property type="match status" value="1"/>
</dbReference>
<keyword evidence="17" id="KW-0046">Antibiotic resistance</keyword>
<evidence type="ECO:0000256" key="22">
    <source>
        <dbReference type="ARBA" id="ARBA00049902"/>
    </source>
</evidence>
<dbReference type="GO" id="GO:0008658">
    <property type="term" value="F:penicillin binding"/>
    <property type="evidence" value="ECO:0007669"/>
    <property type="project" value="InterPro"/>
</dbReference>
<keyword evidence="19" id="KW-0961">Cell wall biogenesis/degradation</keyword>
<feature type="domain" description="Glycosyl transferase family 51" evidence="25">
    <location>
        <begin position="67"/>
        <end position="241"/>
    </location>
</feature>
<dbReference type="GO" id="GO:0008360">
    <property type="term" value="P:regulation of cell shape"/>
    <property type="evidence" value="ECO:0007669"/>
    <property type="project" value="UniProtKB-KW"/>
</dbReference>
<dbReference type="GO" id="GO:0009002">
    <property type="term" value="F:serine-type D-Ala-D-Ala carboxypeptidase activity"/>
    <property type="evidence" value="ECO:0007669"/>
    <property type="project" value="UniProtKB-EC"/>
</dbReference>
<gene>
    <name evidence="27" type="ORF">METZ01_LOCUS27886</name>
</gene>
<comment type="subcellular location">
    <subcellularLocation>
        <location evidence="1">Cell inner membrane</location>
        <topology evidence="1">Single-pass type II membrane protein</topology>
    </subcellularLocation>
</comment>
<evidence type="ECO:0000256" key="18">
    <source>
        <dbReference type="ARBA" id="ARBA00023268"/>
    </source>
</evidence>
<evidence type="ECO:0000256" key="21">
    <source>
        <dbReference type="ARBA" id="ARBA00044770"/>
    </source>
</evidence>
<feature type="transmembrane region" description="Helical" evidence="23">
    <location>
        <begin position="16"/>
        <end position="41"/>
    </location>
</feature>
<dbReference type="GO" id="GO:0030288">
    <property type="term" value="C:outer membrane-bounded periplasmic space"/>
    <property type="evidence" value="ECO:0007669"/>
    <property type="project" value="TreeGrafter"/>
</dbReference>
<evidence type="ECO:0000256" key="10">
    <source>
        <dbReference type="ARBA" id="ARBA00022692"/>
    </source>
</evidence>
<dbReference type="EMBL" id="UINC01001230">
    <property type="protein sequence ID" value="SUZ75032.1"/>
    <property type="molecule type" value="Genomic_DNA"/>
</dbReference>
<dbReference type="GO" id="GO:0008955">
    <property type="term" value="F:peptidoglycan glycosyltransferase activity"/>
    <property type="evidence" value="ECO:0007669"/>
    <property type="project" value="UniProtKB-EC"/>
</dbReference>
<reference evidence="27" key="1">
    <citation type="submission" date="2018-05" db="EMBL/GenBank/DDBJ databases">
        <authorList>
            <person name="Lanie J.A."/>
            <person name="Ng W.-L."/>
            <person name="Kazmierczak K.M."/>
            <person name="Andrzejewski T.M."/>
            <person name="Davidsen T.M."/>
            <person name="Wayne K.J."/>
            <person name="Tettelin H."/>
            <person name="Glass J.I."/>
            <person name="Rusch D."/>
            <person name="Podicherti R."/>
            <person name="Tsui H.-C.T."/>
            <person name="Winkler M.E."/>
        </authorList>
    </citation>
    <scope>NUCLEOTIDE SEQUENCE</scope>
</reference>
<feature type="domain" description="Penicillin-binding protein transpeptidase" evidence="24">
    <location>
        <begin position="443"/>
        <end position="762"/>
    </location>
</feature>
<dbReference type="Pfam" id="PF00905">
    <property type="entry name" value="Transpeptidase"/>
    <property type="match status" value="1"/>
</dbReference>
<accession>A0A381Q6T1</accession>
<dbReference type="PANTHER" id="PTHR32282">
    <property type="entry name" value="BINDING PROTEIN TRANSPEPTIDASE, PUTATIVE-RELATED"/>
    <property type="match status" value="1"/>
</dbReference>
<dbReference type="InterPro" id="IPR031376">
    <property type="entry name" value="PCB_OB"/>
</dbReference>
<protein>
    <recommendedName>
        <fullName evidence="3">Penicillin-binding protein 1A</fullName>
        <ecNumber evidence="21">2.4.99.28</ecNumber>
        <ecNumber evidence="2">3.4.16.4</ecNumber>
    </recommendedName>
</protein>
<proteinExistence type="predicted"/>
<evidence type="ECO:0000256" key="23">
    <source>
        <dbReference type="SAM" id="Phobius"/>
    </source>
</evidence>
<dbReference type="SUPFAM" id="SSF56601">
    <property type="entry name" value="beta-lactamase/transpeptidase-like"/>
    <property type="match status" value="1"/>
</dbReference>
<evidence type="ECO:0000259" key="26">
    <source>
        <dbReference type="Pfam" id="PF17092"/>
    </source>
</evidence>
<dbReference type="EC" id="2.4.99.28" evidence="21"/>
<dbReference type="InterPro" id="IPR023346">
    <property type="entry name" value="Lysozyme-like_dom_sf"/>
</dbReference>
<sequence length="851" mass="95374">MFEYEKNNKIKWQSRVVLFFGLGIASIITLLMVIFSAYFFVEPSLPNAERIREIPLETPLRIYSRDGRLIDEVGVRKRINISYEDMPQHLINAFVAAEDQRFFDHSGIDYRGILRAAFRMISTGRISGGGSTLTQQLAREYFLNRKVMFTRKVLEVFLAYKIEQEFTKKEIMTFYANKVYFGQRAYGVAAAAQVFFGKNIQDISLSEAATLAGVLPAPSNYNPVRNSTLARIRRGYVLNRMYDLNFIDEESYKASKDSPLISKLHGTSNELSAPYVAEMVRIEMINKYGGNVTREGFKVFTTIDSGIQRDSNYGLQKGLLEYTQRHGYRGPIGKIENSVNNLQQLSLTDLLLEMEKYPNPNVLEVAVVTKLNPDNSANIILRSGEQSSLLWNTIRWAKPYIDGQNTGPNPKTIEDVLTAGDVIYIMPITIGGYALSQLPIAQGAVVSIDPFDGAITSLSGGFDYSLNKFNHVTQGSRQPGSAFKPFIYSAALEQGNTAATIILDAPVVLPSSELEKNWRPSNYTGRFYGEQRLREALVRSLNLASVRLLLDNTGITNAINHIQPFGFKKDSLPLNGGLALGAGSATPLDMAQAYAVFANGGYIVKPHIIDHIRTIDDEVIYRNNAPVVCRKCELTPDHKKILESEMDKNSFIQDSDEKMYISLSKMSEVAETYQPDANQAPELFQDIKLAKRIISEQNAFLMRDIMRDVIRRGTGVRAWRVLGRERNLSGKTGTTNDRRDTWFAGFSGNISAVVWVGNDDNKPLGSGEQGSRTALPIWIEAVRNAWNGTSDYQLPMPKGMISVSISRITGCPADASTDIKDIIFEIFREDHLPTCEDREELRDIFSTKISH</sequence>
<dbReference type="Pfam" id="PF00912">
    <property type="entry name" value="Transgly"/>
    <property type="match status" value="1"/>
</dbReference>
<evidence type="ECO:0000256" key="8">
    <source>
        <dbReference type="ARBA" id="ARBA00022676"/>
    </source>
</evidence>
<dbReference type="AlphaFoldDB" id="A0A381Q6T1"/>
<keyword evidence="14" id="KW-0573">Peptidoglycan synthesis</keyword>
<dbReference type="GO" id="GO:0046677">
    <property type="term" value="P:response to antibiotic"/>
    <property type="evidence" value="ECO:0007669"/>
    <property type="project" value="UniProtKB-KW"/>
</dbReference>
<dbReference type="GO" id="GO:0009252">
    <property type="term" value="P:peptidoglycan biosynthetic process"/>
    <property type="evidence" value="ECO:0007669"/>
    <property type="project" value="UniProtKB-KW"/>
</dbReference>
<keyword evidence="13" id="KW-0735">Signal-anchor</keyword>
<dbReference type="InterPro" id="IPR001264">
    <property type="entry name" value="Glyco_trans_51"/>
</dbReference>
<evidence type="ECO:0000256" key="15">
    <source>
        <dbReference type="ARBA" id="ARBA00022989"/>
    </source>
</evidence>
<dbReference type="InterPro" id="IPR012338">
    <property type="entry name" value="Beta-lactam/transpept-like"/>
</dbReference>
<keyword evidence="18" id="KW-0511">Multifunctional enzyme</keyword>
<evidence type="ECO:0000256" key="20">
    <source>
        <dbReference type="ARBA" id="ARBA00034000"/>
    </source>
</evidence>
<dbReference type="Gene3D" id="3.40.710.10">
    <property type="entry name" value="DD-peptidase/beta-lactamase superfamily"/>
    <property type="match status" value="3"/>
</dbReference>
<comment type="catalytic activity">
    <reaction evidence="22">
        <text>[GlcNAc-(1-&gt;4)-Mur2Ac(oyl-L-Ala-gamma-D-Glu-L-Lys-D-Ala-D-Ala)](n)-di-trans,octa-cis-undecaprenyl diphosphate + beta-D-GlcNAc-(1-&gt;4)-Mur2Ac(oyl-L-Ala-gamma-D-Glu-L-Lys-D-Ala-D-Ala)-di-trans,octa-cis-undecaprenyl diphosphate = [GlcNAc-(1-&gt;4)-Mur2Ac(oyl-L-Ala-gamma-D-Glu-L-Lys-D-Ala-D-Ala)](n+1)-di-trans,octa-cis-undecaprenyl diphosphate + di-trans,octa-cis-undecaprenyl diphosphate + H(+)</text>
        <dbReference type="Rhea" id="RHEA:23708"/>
        <dbReference type="Rhea" id="RHEA-COMP:9602"/>
        <dbReference type="Rhea" id="RHEA-COMP:9603"/>
        <dbReference type="ChEBI" id="CHEBI:15378"/>
        <dbReference type="ChEBI" id="CHEBI:58405"/>
        <dbReference type="ChEBI" id="CHEBI:60033"/>
        <dbReference type="ChEBI" id="CHEBI:78435"/>
        <dbReference type="EC" id="2.4.99.28"/>
    </reaction>
</comment>
<evidence type="ECO:0000256" key="16">
    <source>
        <dbReference type="ARBA" id="ARBA00023136"/>
    </source>
</evidence>
<evidence type="ECO:0000256" key="4">
    <source>
        <dbReference type="ARBA" id="ARBA00022475"/>
    </source>
</evidence>
<keyword evidence="6" id="KW-0121">Carboxypeptidase</keyword>
<dbReference type="PANTHER" id="PTHR32282:SF27">
    <property type="entry name" value="PENICILLIN-BINDING PROTEIN 1A"/>
    <property type="match status" value="1"/>
</dbReference>
<evidence type="ECO:0000256" key="2">
    <source>
        <dbReference type="ARBA" id="ARBA00012448"/>
    </source>
</evidence>
<evidence type="ECO:0000256" key="6">
    <source>
        <dbReference type="ARBA" id="ARBA00022645"/>
    </source>
</evidence>
<comment type="catalytic activity">
    <reaction evidence="20">
        <text>Preferential cleavage: (Ac)2-L-Lys-D-Ala-|-D-Ala. Also transpeptidation of peptidyl-alanyl moieties that are N-acyl substituents of D-alanine.</text>
        <dbReference type="EC" id="3.4.16.4"/>
    </reaction>
</comment>
<dbReference type="InterPro" id="IPR036950">
    <property type="entry name" value="PBP_transglycosylase"/>
</dbReference>
<evidence type="ECO:0000256" key="19">
    <source>
        <dbReference type="ARBA" id="ARBA00023316"/>
    </source>
</evidence>
<keyword evidence="5" id="KW-0997">Cell inner membrane</keyword>
<evidence type="ECO:0000259" key="24">
    <source>
        <dbReference type="Pfam" id="PF00905"/>
    </source>
</evidence>
<evidence type="ECO:0000256" key="12">
    <source>
        <dbReference type="ARBA" id="ARBA00022960"/>
    </source>
</evidence>
<evidence type="ECO:0000256" key="11">
    <source>
        <dbReference type="ARBA" id="ARBA00022801"/>
    </source>
</evidence>
<keyword evidence="15 23" id="KW-1133">Transmembrane helix</keyword>
<evidence type="ECO:0000256" key="14">
    <source>
        <dbReference type="ARBA" id="ARBA00022984"/>
    </source>
</evidence>
<organism evidence="27">
    <name type="scientific">marine metagenome</name>
    <dbReference type="NCBI Taxonomy" id="408172"/>
    <lineage>
        <taxon>unclassified sequences</taxon>
        <taxon>metagenomes</taxon>
        <taxon>ecological metagenomes</taxon>
    </lineage>
</organism>
<evidence type="ECO:0000313" key="27">
    <source>
        <dbReference type="EMBL" id="SUZ75032.1"/>
    </source>
</evidence>
<evidence type="ECO:0000256" key="5">
    <source>
        <dbReference type="ARBA" id="ARBA00022519"/>
    </source>
</evidence>
<dbReference type="GO" id="GO:0005886">
    <property type="term" value="C:plasma membrane"/>
    <property type="evidence" value="ECO:0007669"/>
    <property type="project" value="UniProtKB-SubCell"/>
</dbReference>
<keyword evidence="11" id="KW-0378">Hydrolase</keyword>
<keyword evidence="7" id="KW-0645">Protease</keyword>
<keyword evidence="16 23" id="KW-0472">Membrane</keyword>
<evidence type="ECO:0000259" key="25">
    <source>
        <dbReference type="Pfam" id="PF00912"/>
    </source>
</evidence>
<evidence type="ECO:0000256" key="13">
    <source>
        <dbReference type="ARBA" id="ARBA00022968"/>
    </source>
</evidence>
<dbReference type="Gene3D" id="1.10.3810.10">
    <property type="entry name" value="Biosynthetic peptidoglycan transglycosylase-like"/>
    <property type="match status" value="1"/>
</dbReference>
<keyword evidence="9" id="KW-0808">Transferase</keyword>
<feature type="domain" description="Penicillin-binding protein OB-like" evidence="26">
    <location>
        <begin position="328"/>
        <end position="439"/>
    </location>
</feature>
<dbReference type="EC" id="3.4.16.4" evidence="2"/>
<evidence type="ECO:0000256" key="1">
    <source>
        <dbReference type="ARBA" id="ARBA00004249"/>
    </source>
</evidence>
<dbReference type="GO" id="GO:0071555">
    <property type="term" value="P:cell wall organization"/>
    <property type="evidence" value="ECO:0007669"/>
    <property type="project" value="UniProtKB-KW"/>
</dbReference>
<dbReference type="Pfam" id="PF17092">
    <property type="entry name" value="PCB_OB"/>
    <property type="match status" value="1"/>
</dbReference>